<feature type="domain" description="4'-phosphopantetheinyl transferase" evidence="4">
    <location>
        <begin position="6"/>
        <end position="105"/>
    </location>
</feature>
<reference evidence="5 6" key="1">
    <citation type="journal article" date="2016" name="Nat. Commun.">
        <title>Thousands of microbial genomes shed light on interconnected biogeochemical processes in an aquifer system.</title>
        <authorList>
            <person name="Anantharaman K."/>
            <person name="Brown C.T."/>
            <person name="Hug L.A."/>
            <person name="Sharon I."/>
            <person name="Castelle C.J."/>
            <person name="Probst A.J."/>
            <person name="Thomas B.C."/>
            <person name="Singh A."/>
            <person name="Wilkins M.J."/>
            <person name="Karaoz U."/>
            <person name="Brodie E.L."/>
            <person name="Williams K.H."/>
            <person name="Hubbard S.S."/>
            <person name="Banfield J.F."/>
        </authorList>
    </citation>
    <scope>NUCLEOTIDE SEQUENCE [LARGE SCALE GENOMIC DNA]</scope>
</reference>
<dbReference type="Proteomes" id="UP000177130">
    <property type="component" value="Unassembled WGS sequence"/>
</dbReference>
<comment type="caution">
    <text evidence="5">The sequence shown here is derived from an EMBL/GenBank/DDBJ whole genome shotgun (WGS) entry which is preliminary data.</text>
</comment>
<evidence type="ECO:0000259" key="4">
    <source>
        <dbReference type="Pfam" id="PF01648"/>
    </source>
</evidence>
<proteinExistence type="predicted"/>
<keyword evidence="2" id="KW-0479">Metal-binding</keyword>
<sequence length="125" mass="13962">MSYGTIGTDVEKVSRFKLDKKADSRLLNRIFSKKELAYCFSKSKPEQHLSGRFSAKESIIKALSHINGTPLYCAMPDIEIVNKNGLPMAKLLDKELKGYTVQVSIAHSKDTVFTVALVTSRTKHT</sequence>
<dbReference type="InterPro" id="IPR037143">
    <property type="entry name" value="4-PPantetheinyl_Trfase_dom_sf"/>
</dbReference>
<name>A0A1G2MLK1_9BACT</name>
<dbReference type="EMBL" id="MHRK01000008">
    <property type="protein sequence ID" value="OHA24624.1"/>
    <property type="molecule type" value="Genomic_DNA"/>
</dbReference>
<dbReference type="Gene3D" id="3.90.470.20">
    <property type="entry name" value="4'-phosphopantetheinyl transferase domain"/>
    <property type="match status" value="1"/>
</dbReference>
<evidence type="ECO:0000256" key="3">
    <source>
        <dbReference type="ARBA" id="ARBA00022842"/>
    </source>
</evidence>
<dbReference type="STRING" id="1802306.A3C72_01780"/>
<dbReference type="InterPro" id="IPR004568">
    <property type="entry name" value="Ppantetheine-prot_Trfase_dom"/>
</dbReference>
<gene>
    <name evidence="5" type="ORF">A3C72_01780</name>
</gene>
<evidence type="ECO:0000256" key="2">
    <source>
        <dbReference type="ARBA" id="ARBA00022723"/>
    </source>
</evidence>
<evidence type="ECO:0000313" key="6">
    <source>
        <dbReference type="Proteomes" id="UP000177130"/>
    </source>
</evidence>
<dbReference type="SUPFAM" id="SSF56214">
    <property type="entry name" value="4'-phosphopantetheinyl transferase"/>
    <property type="match status" value="1"/>
</dbReference>
<dbReference type="NCBIfam" id="TIGR00556">
    <property type="entry name" value="pantethn_trn"/>
    <property type="match status" value="1"/>
</dbReference>
<organism evidence="5 6">
    <name type="scientific">Candidatus Taylorbacteria bacterium RIFCSPHIGHO2_02_FULL_43_32b</name>
    <dbReference type="NCBI Taxonomy" id="1802306"/>
    <lineage>
        <taxon>Bacteria</taxon>
        <taxon>Candidatus Tayloriibacteriota</taxon>
    </lineage>
</organism>
<evidence type="ECO:0000256" key="1">
    <source>
        <dbReference type="ARBA" id="ARBA00022679"/>
    </source>
</evidence>
<evidence type="ECO:0000313" key="5">
    <source>
        <dbReference type="EMBL" id="OHA24624.1"/>
    </source>
</evidence>
<dbReference type="AlphaFoldDB" id="A0A1G2MLK1"/>
<dbReference type="Pfam" id="PF01648">
    <property type="entry name" value="ACPS"/>
    <property type="match status" value="1"/>
</dbReference>
<accession>A0A1G2MLK1</accession>
<dbReference type="GO" id="GO:0008897">
    <property type="term" value="F:holo-[acyl-carrier-protein] synthase activity"/>
    <property type="evidence" value="ECO:0007669"/>
    <property type="project" value="InterPro"/>
</dbReference>
<dbReference type="GO" id="GO:0000287">
    <property type="term" value="F:magnesium ion binding"/>
    <property type="evidence" value="ECO:0007669"/>
    <property type="project" value="InterPro"/>
</dbReference>
<keyword evidence="3" id="KW-0460">Magnesium</keyword>
<dbReference type="InterPro" id="IPR008278">
    <property type="entry name" value="4-PPantetheinyl_Trfase_dom"/>
</dbReference>
<keyword evidence="1" id="KW-0808">Transferase</keyword>
<dbReference type="GO" id="GO:0006633">
    <property type="term" value="P:fatty acid biosynthetic process"/>
    <property type="evidence" value="ECO:0007669"/>
    <property type="project" value="InterPro"/>
</dbReference>
<protein>
    <recommendedName>
        <fullName evidence="4">4'-phosphopantetheinyl transferase domain-containing protein</fullName>
    </recommendedName>
</protein>